<organism evidence="2 3">
    <name type="scientific">Parthenolecanium corni</name>
    <dbReference type="NCBI Taxonomy" id="536013"/>
    <lineage>
        <taxon>Eukaryota</taxon>
        <taxon>Metazoa</taxon>
        <taxon>Ecdysozoa</taxon>
        <taxon>Arthropoda</taxon>
        <taxon>Hexapoda</taxon>
        <taxon>Insecta</taxon>
        <taxon>Pterygota</taxon>
        <taxon>Neoptera</taxon>
        <taxon>Paraneoptera</taxon>
        <taxon>Hemiptera</taxon>
        <taxon>Sternorrhyncha</taxon>
        <taxon>Coccoidea</taxon>
        <taxon>Coccidae</taxon>
        <taxon>Parthenolecanium</taxon>
    </lineage>
</organism>
<feature type="transmembrane region" description="Helical" evidence="1">
    <location>
        <begin position="21"/>
        <end position="43"/>
    </location>
</feature>
<evidence type="ECO:0000313" key="3">
    <source>
        <dbReference type="Proteomes" id="UP001367676"/>
    </source>
</evidence>
<gene>
    <name evidence="2" type="ORF">V9T40_012923</name>
</gene>
<evidence type="ECO:0000256" key="1">
    <source>
        <dbReference type="SAM" id="Phobius"/>
    </source>
</evidence>
<name>A0AAN9T867_9HEMI</name>
<sequence>MWLMQESASYRLVLHQPQQESSCVGYFGLILTLLCLIIIPYFVTELSDAVIIYSQQAPSLSVELFNDVEFRDTAIARVGTPTTLIAIFG</sequence>
<keyword evidence="1" id="KW-0812">Transmembrane</keyword>
<accession>A0AAN9T867</accession>
<keyword evidence="1" id="KW-0472">Membrane</keyword>
<proteinExistence type="predicted"/>
<keyword evidence="1" id="KW-1133">Transmembrane helix</keyword>
<keyword evidence="3" id="KW-1185">Reference proteome</keyword>
<dbReference type="Proteomes" id="UP001367676">
    <property type="component" value="Unassembled WGS sequence"/>
</dbReference>
<comment type="caution">
    <text evidence="2">The sequence shown here is derived from an EMBL/GenBank/DDBJ whole genome shotgun (WGS) entry which is preliminary data.</text>
</comment>
<evidence type="ECO:0000313" key="2">
    <source>
        <dbReference type="EMBL" id="KAK7576637.1"/>
    </source>
</evidence>
<dbReference type="EMBL" id="JBBCAQ010000036">
    <property type="protein sequence ID" value="KAK7576637.1"/>
    <property type="molecule type" value="Genomic_DNA"/>
</dbReference>
<dbReference type="AlphaFoldDB" id="A0AAN9T867"/>
<reference evidence="2 3" key="1">
    <citation type="submission" date="2024-03" db="EMBL/GenBank/DDBJ databases">
        <title>Adaptation during the transition from Ophiocordyceps entomopathogen to insect associate is accompanied by gene loss and intensified selection.</title>
        <authorList>
            <person name="Ward C.M."/>
            <person name="Onetto C.A."/>
            <person name="Borneman A.R."/>
        </authorList>
    </citation>
    <scope>NUCLEOTIDE SEQUENCE [LARGE SCALE GENOMIC DNA]</scope>
    <source>
        <strain evidence="2">AWRI1</strain>
        <tissue evidence="2">Single Adult Female</tissue>
    </source>
</reference>
<protein>
    <submittedName>
        <fullName evidence="2">Uncharacterized protein</fullName>
    </submittedName>
</protein>